<organism evidence="4 5">
    <name type="scientific">Pseudomonas jinjuensis</name>
    <dbReference type="NCBI Taxonomy" id="198616"/>
    <lineage>
        <taxon>Bacteria</taxon>
        <taxon>Pseudomonadati</taxon>
        <taxon>Pseudomonadota</taxon>
        <taxon>Gammaproteobacteria</taxon>
        <taxon>Pseudomonadales</taxon>
        <taxon>Pseudomonadaceae</taxon>
        <taxon>Pseudomonas</taxon>
    </lineage>
</organism>
<gene>
    <name evidence="4" type="ORF">SAMN05216193_11460</name>
</gene>
<dbReference type="InterPro" id="IPR017854">
    <property type="entry name" value="Metalthion_dom_sf"/>
</dbReference>
<evidence type="ECO:0000256" key="3">
    <source>
        <dbReference type="SAM" id="MobiDB-lite"/>
    </source>
</evidence>
<dbReference type="EMBL" id="FNIJ01000014">
    <property type="protein sequence ID" value="SDO67290.1"/>
    <property type="molecule type" value="Genomic_DNA"/>
</dbReference>
<dbReference type="AlphaFoldDB" id="A0A1H0LH92"/>
<evidence type="ECO:0000313" key="5">
    <source>
        <dbReference type="Proteomes" id="UP000242957"/>
    </source>
</evidence>
<dbReference type="GO" id="GO:0046872">
    <property type="term" value="F:metal ion binding"/>
    <property type="evidence" value="ECO:0007669"/>
    <property type="project" value="UniProtKB-KW"/>
</dbReference>
<evidence type="ECO:0000313" key="4">
    <source>
        <dbReference type="EMBL" id="SDO67290.1"/>
    </source>
</evidence>
<dbReference type="InterPro" id="IPR000518">
    <property type="entry name" value="Metalthion_fam14_prok"/>
</dbReference>
<dbReference type="RefSeq" id="WP_084312222.1">
    <property type="nucleotide sequence ID" value="NZ_FNIJ01000014.1"/>
</dbReference>
<evidence type="ECO:0000256" key="2">
    <source>
        <dbReference type="ARBA" id="ARBA00022851"/>
    </source>
</evidence>
<keyword evidence="1" id="KW-0479">Metal-binding</keyword>
<keyword evidence="5" id="KW-1185">Reference proteome</keyword>
<sequence>MSENTCACPECVCIPGADAVRKDDKLYCCEACAEQHPQGKERCVDLGCQCGAAAVRRSSESQPKEEQIDKALEETFPASDPISP</sequence>
<dbReference type="Gene3D" id="2.30.170.10">
    <property type="match status" value="1"/>
</dbReference>
<feature type="compositionally biased region" description="Basic and acidic residues" evidence="3">
    <location>
        <begin position="58"/>
        <end position="73"/>
    </location>
</feature>
<accession>A0A1H0LH92</accession>
<dbReference type="SUPFAM" id="SSF57868">
    <property type="entry name" value="Metallothionein"/>
    <property type="match status" value="1"/>
</dbReference>
<proteinExistence type="predicted"/>
<protein>
    <submittedName>
        <fullName evidence="4">Metallothionein</fullName>
    </submittedName>
</protein>
<reference evidence="5" key="1">
    <citation type="submission" date="2016-10" db="EMBL/GenBank/DDBJ databases">
        <authorList>
            <person name="Varghese N."/>
            <person name="Submissions S."/>
        </authorList>
    </citation>
    <scope>NUCLEOTIDE SEQUENCE [LARGE SCALE GENOMIC DNA]</scope>
    <source>
        <strain evidence="5">JCM 21621</strain>
    </source>
</reference>
<keyword evidence="2" id="KW-0480">Metal-thiolate cluster</keyword>
<dbReference type="Proteomes" id="UP000242957">
    <property type="component" value="Unassembled WGS sequence"/>
</dbReference>
<name>A0A1H0LH92_9PSED</name>
<dbReference type="OrthoDB" id="468089at2"/>
<feature type="region of interest" description="Disordered" evidence="3">
    <location>
        <begin position="58"/>
        <end position="84"/>
    </location>
</feature>
<evidence type="ECO:0000256" key="1">
    <source>
        <dbReference type="ARBA" id="ARBA00022723"/>
    </source>
</evidence>
<dbReference type="Pfam" id="PF02069">
    <property type="entry name" value="Metallothio_Pro"/>
    <property type="match status" value="1"/>
</dbReference>
<dbReference type="STRING" id="198616.SAMN05216193_11460"/>